<reference evidence="1 2" key="1">
    <citation type="journal article" date="2024" name="Ann. Entomol. Soc. Am.">
        <title>Genomic analyses of the southern and eastern yellowjacket wasps (Hymenoptera: Vespidae) reveal evolutionary signatures of social life.</title>
        <authorList>
            <person name="Catto M.A."/>
            <person name="Caine P.B."/>
            <person name="Orr S.E."/>
            <person name="Hunt B.G."/>
            <person name="Goodisman M.A.D."/>
        </authorList>
    </citation>
    <scope>NUCLEOTIDE SEQUENCE [LARGE SCALE GENOMIC DNA]</scope>
    <source>
        <strain evidence="1">232</strain>
        <tissue evidence="1">Head and thorax</tissue>
    </source>
</reference>
<dbReference type="EMBL" id="JAYRBN010000008">
    <property type="protein sequence ID" value="KAL2750984.1"/>
    <property type="molecule type" value="Genomic_DNA"/>
</dbReference>
<dbReference type="AlphaFoldDB" id="A0ABD2D0T8"/>
<gene>
    <name evidence="1" type="ORF">V1477_001087</name>
</gene>
<evidence type="ECO:0000313" key="2">
    <source>
        <dbReference type="Proteomes" id="UP001607303"/>
    </source>
</evidence>
<proteinExistence type="predicted"/>
<organism evidence="1 2">
    <name type="scientific">Vespula maculifrons</name>
    <name type="common">Eastern yellow jacket</name>
    <name type="synonym">Wasp</name>
    <dbReference type="NCBI Taxonomy" id="7453"/>
    <lineage>
        <taxon>Eukaryota</taxon>
        <taxon>Metazoa</taxon>
        <taxon>Ecdysozoa</taxon>
        <taxon>Arthropoda</taxon>
        <taxon>Hexapoda</taxon>
        <taxon>Insecta</taxon>
        <taxon>Pterygota</taxon>
        <taxon>Neoptera</taxon>
        <taxon>Endopterygota</taxon>
        <taxon>Hymenoptera</taxon>
        <taxon>Apocrita</taxon>
        <taxon>Aculeata</taxon>
        <taxon>Vespoidea</taxon>
        <taxon>Vespidae</taxon>
        <taxon>Vespinae</taxon>
        <taxon>Vespula</taxon>
    </lineage>
</organism>
<keyword evidence="2" id="KW-1185">Reference proteome</keyword>
<dbReference type="Proteomes" id="UP001607303">
    <property type="component" value="Unassembled WGS sequence"/>
</dbReference>
<sequence>MYIQSTRKNNNLSSTLTYKIHINNLEICLLNTLKKFLINVKRICQRYKYFLIFEITVHIVSEAH</sequence>
<name>A0ABD2D0T8_VESMC</name>
<protein>
    <submittedName>
        <fullName evidence="1">Uncharacterized protein</fullName>
    </submittedName>
</protein>
<comment type="caution">
    <text evidence="1">The sequence shown here is derived from an EMBL/GenBank/DDBJ whole genome shotgun (WGS) entry which is preliminary data.</text>
</comment>
<accession>A0ABD2D0T8</accession>
<evidence type="ECO:0000313" key="1">
    <source>
        <dbReference type="EMBL" id="KAL2750984.1"/>
    </source>
</evidence>